<gene>
    <name evidence="1" type="ORF">RAE19_07720</name>
</gene>
<evidence type="ECO:0000313" key="1">
    <source>
        <dbReference type="EMBL" id="MDT7518593.1"/>
    </source>
</evidence>
<accession>A0ABU3KMM1</accession>
<proteinExistence type="predicted"/>
<dbReference type="Gene3D" id="3.30.420.310">
    <property type="entry name" value="2-keto-3-deoxy-galactonokinase, C-terminal domain"/>
    <property type="match status" value="1"/>
</dbReference>
<dbReference type="RefSeq" id="WP_313874345.1">
    <property type="nucleotide sequence ID" value="NZ_JAVBIK010000001.1"/>
</dbReference>
<protein>
    <submittedName>
        <fullName evidence="1">2-dehydro-3-deoxygalactonokinase</fullName>
    </submittedName>
</protein>
<dbReference type="Gene3D" id="3.30.420.300">
    <property type="entry name" value="2-keto-3-deoxy-galactonokinase, substrate binding domain"/>
    <property type="match status" value="1"/>
</dbReference>
<dbReference type="Proteomes" id="UP001321700">
    <property type="component" value="Unassembled WGS sequence"/>
</dbReference>
<comment type="caution">
    <text evidence="1">The sequence shown here is derived from an EMBL/GenBank/DDBJ whole genome shotgun (WGS) entry which is preliminary data.</text>
</comment>
<dbReference type="EMBL" id="JAVBIK010000001">
    <property type="protein sequence ID" value="MDT7518593.1"/>
    <property type="molecule type" value="Genomic_DNA"/>
</dbReference>
<reference evidence="1 2" key="1">
    <citation type="submission" date="2023-08" db="EMBL/GenBank/DDBJ databases">
        <title>Rhodoferax potami sp. nov. and Rhodoferax mekongensis sp. nov., isolated from the Mekong River in Thailand.</title>
        <authorList>
            <person name="Kitikhun S."/>
            <person name="Charoenyingcharoen P."/>
            <person name="Siriarchawattana P."/>
            <person name="Likhitrattanapisal S."/>
            <person name="Nilsakha T."/>
            <person name="Chanpet A."/>
            <person name="Rattanawaree P."/>
            <person name="Ingsriswang S."/>
        </authorList>
    </citation>
    <scope>NUCLEOTIDE SEQUENCE [LARGE SCALE GENOMIC DNA]</scope>
    <source>
        <strain evidence="1 2">TBRC 17660</strain>
    </source>
</reference>
<dbReference type="Pfam" id="PF05035">
    <property type="entry name" value="DGOK"/>
    <property type="match status" value="1"/>
</dbReference>
<organism evidence="1 2">
    <name type="scientific">Rhodoferax potami</name>
    <dbReference type="NCBI Taxonomy" id="3068338"/>
    <lineage>
        <taxon>Bacteria</taxon>
        <taxon>Pseudomonadati</taxon>
        <taxon>Pseudomonadota</taxon>
        <taxon>Betaproteobacteria</taxon>
        <taxon>Burkholderiales</taxon>
        <taxon>Comamonadaceae</taxon>
        <taxon>Rhodoferax</taxon>
    </lineage>
</organism>
<dbReference type="InterPro" id="IPR042257">
    <property type="entry name" value="DGOK_C"/>
</dbReference>
<sequence length="302" mass="32036">MSPTSAIVGVDWGTTHRRTYVIRPTGECIRESSDGDGALACKGRFPEALTGALTSVQATPSLVIASGMVGSALGWHEVPYIDASVPLQDLGRHVFRVPDAPGDAPVVLVPGYCIRNSAGVPDVMRGEETQLLGAWALGHVSGWFVLPGTHSKWVLLQDGVVRKLRTYMTGELYDLLRKHGTLAAAAGGQATWDDAAFAAGVDAAGHHALSHVLFGTRARVVSKDMAPQASASYLSGLLIGAELKDVLGAEAGEVPTFQLIGSPQLAELYQKAAQRLDCRFDILDARQAFLAAVQHIHSHWSA</sequence>
<name>A0ABU3KMM1_9BURK</name>
<keyword evidence="2" id="KW-1185">Reference proteome</keyword>
<dbReference type="InterPro" id="IPR042258">
    <property type="entry name" value="DGOK_N"/>
</dbReference>
<evidence type="ECO:0000313" key="2">
    <source>
        <dbReference type="Proteomes" id="UP001321700"/>
    </source>
</evidence>
<dbReference type="InterPro" id="IPR007729">
    <property type="entry name" value="DGOK"/>
</dbReference>